<organism evidence="1 2">
    <name type="scientific">Larinioides sclopetarius</name>
    <dbReference type="NCBI Taxonomy" id="280406"/>
    <lineage>
        <taxon>Eukaryota</taxon>
        <taxon>Metazoa</taxon>
        <taxon>Ecdysozoa</taxon>
        <taxon>Arthropoda</taxon>
        <taxon>Chelicerata</taxon>
        <taxon>Arachnida</taxon>
        <taxon>Araneae</taxon>
        <taxon>Araneomorphae</taxon>
        <taxon>Entelegynae</taxon>
        <taxon>Araneoidea</taxon>
        <taxon>Araneidae</taxon>
        <taxon>Larinioides</taxon>
    </lineage>
</organism>
<name>A0AAV1ZS03_9ARAC</name>
<protein>
    <submittedName>
        <fullName evidence="1">Uncharacterized protein</fullName>
    </submittedName>
</protein>
<proteinExistence type="predicted"/>
<comment type="caution">
    <text evidence="1">The sequence shown here is derived from an EMBL/GenBank/DDBJ whole genome shotgun (WGS) entry which is preliminary data.</text>
</comment>
<sequence length="51" mass="5471">MKGLLPSGCDSTGGEINILFNDSNAFLSGSPQVHVLFFFVRSLRGLAISEK</sequence>
<dbReference type="AlphaFoldDB" id="A0AAV1ZS03"/>
<keyword evidence="2" id="KW-1185">Reference proteome</keyword>
<reference evidence="1 2" key="1">
    <citation type="submission" date="2024-04" db="EMBL/GenBank/DDBJ databases">
        <authorList>
            <person name="Rising A."/>
            <person name="Reimegard J."/>
            <person name="Sonavane S."/>
            <person name="Akerstrom W."/>
            <person name="Nylinder S."/>
            <person name="Hedman E."/>
            <person name="Kallberg Y."/>
        </authorList>
    </citation>
    <scope>NUCLEOTIDE SEQUENCE [LARGE SCALE GENOMIC DNA]</scope>
</reference>
<gene>
    <name evidence="1" type="ORF">LARSCL_LOCUS7348</name>
</gene>
<evidence type="ECO:0000313" key="1">
    <source>
        <dbReference type="EMBL" id="CAL1274209.1"/>
    </source>
</evidence>
<accession>A0AAV1ZS03</accession>
<dbReference type="Proteomes" id="UP001497382">
    <property type="component" value="Unassembled WGS sequence"/>
</dbReference>
<dbReference type="EMBL" id="CAXIEN010000075">
    <property type="protein sequence ID" value="CAL1274209.1"/>
    <property type="molecule type" value="Genomic_DNA"/>
</dbReference>
<evidence type="ECO:0000313" key="2">
    <source>
        <dbReference type="Proteomes" id="UP001497382"/>
    </source>
</evidence>